<feature type="chain" id="PRO_5046752391" description="Ig-like domain-containing protein" evidence="1">
    <location>
        <begin position="27"/>
        <end position="138"/>
    </location>
</feature>
<evidence type="ECO:0008006" key="4">
    <source>
        <dbReference type="Google" id="ProtNLM"/>
    </source>
</evidence>
<proteinExistence type="predicted"/>
<evidence type="ECO:0000313" key="3">
    <source>
        <dbReference type="Proteomes" id="UP001595685"/>
    </source>
</evidence>
<protein>
    <recommendedName>
        <fullName evidence="4">Ig-like domain-containing protein</fullName>
    </recommendedName>
</protein>
<dbReference type="Proteomes" id="UP001595685">
    <property type="component" value="Unassembled WGS sequence"/>
</dbReference>
<sequence>MRRPAALVTAAVLAVGAFSFASPASADHIVTITQAGCGAGVFTGGFPTDVSTSRVSIRRDGNVVKATCIFSDLPKEYYNEEVGFLWTRVTTTTTIPVTGCALSLDPSDPIGVMGEGTATFTAGGAAKAVCVFELPAGA</sequence>
<keyword evidence="1" id="KW-0732">Signal</keyword>
<evidence type="ECO:0000256" key="1">
    <source>
        <dbReference type="SAM" id="SignalP"/>
    </source>
</evidence>
<name>A0ABV7WGI6_9MICO</name>
<reference evidence="3" key="1">
    <citation type="journal article" date="2019" name="Int. J. Syst. Evol. Microbiol.">
        <title>The Global Catalogue of Microorganisms (GCM) 10K type strain sequencing project: providing services to taxonomists for standard genome sequencing and annotation.</title>
        <authorList>
            <consortium name="The Broad Institute Genomics Platform"/>
            <consortium name="The Broad Institute Genome Sequencing Center for Infectious Disease"/>
            <person name="Wu L."/>
            <person name="Ma J."/>
        </authorList>
    </citation>
    <scope>NUCLEOTIDE SEQUENCE [LARGE SCALE GENOMIC DNA]</scope>
    <source>
        <strain evidence="3">NCAIM B.02333</strain>
    </source>
</reference>
<evidence type="ECO:0000313" key="2">
    <source>
        <dbReference type="EMBL" id="MFC3688047.1"/>
    </source>
</evidence>
<accession>A0ABV7WGI6</accession>
<feature type="signal peptide" evidence="1">
    <location>
        <begin position="1"/>
        <end position="26"/>
    </location>
</feature>
<keyword evidence="3" id="KW-1185">Reference proteome</keyword>
<dbReference type="RefSeq" id="WP_340291817.1">
    <property type="nucleotide sequence ID" value="NZ_JBBEOI010000050.1"/>
</dbReference>
<organism evidence="2 3">
    <name type="scientific">Aquipuribacter hungaricus</name>
    <dbReference type="NCBI Taxonomy" id="545624"/>
    <lineage>
        <taxon>Bacteria</taxon>
        <taxon>Bacillati</taxon>
        <taxon>Actinomycetota</taxon>
        <taxon>Actinomycetes</taxon>
        <taxon>Micrococcales</taxon>
        <taxon>Intrasporangiaceae</taxon>
        <taxon>Aquipuribacter</taxon>
    </lineage>
</organism>
<gene>
    <name evidence="2" type="ORF">ACFOLH_06805</name>
</gene>
<dbReference type="EMBL" id="JBHRWW010000003">
    <property type="protein sequence ID" value="MFC3688047.1"/>
    <property type="molecule type" value="Genomic_DNA"/>
</dbReference>
<comment type="caution">
    <text evidence="2">The sequence shown here is derived from an EMBL/GenBank/DDBJ whole genome shotgun (WGS) entry which is preliminary data.</text>
</comment>